<evidence type="ECO:0000256" key="2">
    <source>
        <dbReference type="ARBA" id="ARBA00023125"/>
    </source>
</evidence>
<dbReference type="SMART" id="SM00418">
    <property type="entry name" value="HTH_ARSR"/>
    <property type="match status" value="1"/>
</dbReference>
<name>A0A6P2C4Z0_9ACTN</name>
<dbReference type="Proteomes" id="UP000460272">
    <property type="component" value="Unassembled WGS sequence"/>
</dbReference>
<evidence type="ECO:0000256" key="3">
    <source>
        <dbReference type="ARBA" id="ARBA00023163"/>
    </source>
</evidence>
<keyword evidence="3" id="KW-0804">Transcription</keyword>
<dbReference type="PRINTS" id="PR00778">
    <property type="entry name" value="HTHARSR"/>
</dbReference>
<protein>
    <submittedName>
        <fullName evidence="5">Transcriptional regulator</fullName>
    </submittedName>
</protein>
<dbReference type="InterPro" id="IPR036388">
    <property type="entry name" value="WH-like_DNA-bd_sf"/>
</dbReference>
<evidence type="ECO:0000313" key="5">
    <source>
        <dbReference type="EMBL" id="TVZ05231.1"/>
    </source>
</evidence>
<dbReference type="InterPro" id="IPR018334">
    <property type="entry name" value="ArsR_HTH"/>
</dbReference>
<dbReference type="EMBL" id="RPFW01000002">
    <property type="protein sequence ID" value="TVZ05231.1"/>
    <property type="molecule type" value="Genomic_DNA"/>
</dbReference>
<dbReference type="InterPro" id="IPR051081">
    <property type="entry name" value="HTH_MetalResp_TranReg"/>
</dbReference>
<dbReference type="PANTHER" id="PTHR33154">
    <property type="entry name" value="TRANSCRIPTIONAL REGULATOR, ARSR FAMILY"/>
    <property type="match status" value="1"/>
</dbReference>
<dbReference type="AlphaFoldDB" id="A0A6P2C4Z0"/>
<dbReference type="CDD" id="cd00090">
    <property type="entry name" value="HTH_ARSR"/>
    <property type="match status" value="1"/>
</dbReference>
<accession>A0A6P2C4Z0</accession>
<dbReference type="PROSITE" id="PS00846">
    <property type="entry name" value="HTH_ARSR_1"/>
    <property type="match status" value="1"/>
</dbReference>
<dbReference type="Gene3D" id="1.10.10.10">
    <property type="entry name" value="Winged helix-like DNA-binding domain superfamily/Winged helix DNA-binding domain"/>
    <property type="match status" value="1"/>
</dbReference>
<evidence type="ECO:0000256" key="1">
    <source>
        <dbReference type="ARBA" id="ARBA00023015"/>
    </source>
</evidence>
<dbReference type="GO" id="GO:0003700">
    <property type="term" value="F:DNA-binding transcription factor activity"/>
    <property type="evidence" value="ECO:0007669"/>
    <property type="project" value="InterPro"/>
</dbReference>
<organism evidence="5 6">
    <name type="scientific">Trebonia kvetii</name>
    <dbReference type="NCBI Taxonomy" id="2480626"/>
    <lineage>
        <taxon>Bacteria</taxon>
        <taxon>Bacillati</taxon>
        <taxon>Actinomycetota</taxon>
        <taxon>Actinomycetes</taxon>
        <taxon>Streptosporangiales</taxon>
        <taxon>Treboniaceae</taxon>
        <taxon>Trebonia</taxon>
    </lineage>
</organism>
<dbReference type="InterPro" id="IPR011991">
    <property type="entry name" value="ArsR-like_HTH"/>
</dbReference>
<gene>
    <name evidence="5" type="ORF">EAS64_11650</name>
</gene>
<dbReference type="InterPro" id="IPR036390">
    <property type="entry name" value="WH_DNA-bd_sf"/>
</dbReference>
<evidence type="ECO:0000259" key="4">
    <source>
        <dbReference type="PROSITE" id="PS50987"/>
    </source>
</evidence>
<feature type="domain" description="HTH arsR-type" evidence="4">
    <location>
        <begin position="23"/>
        <end position="119"/>
    </location>
</feature>
<keyword evidence="6" id="KW-1185">Reference proteome</keyword>
<keyword evidence="2" id="KW-0238">DNA-binding</keyword>
<evidence type="ECO:0000313" key="6">
    <source>
        <dbReference type="Proteomes" id="UP000460272"/>
    </source>
</evidence>
<keyword evidence="1" id="KW-0805">Transcription regulation</keyword>
<dbReference type="InterPro" id="IPR001845">
    <property type="entry name" value="HTH_ArsR_DNA-bd_dom"/>
</dbReference>
<dbReference type="RefSeq" id="WP_145852934.1">
    <property type="nucleotide sequence ID" value="NZ_RPFW01000002.1"/>
</dbReference>
<sequence>MSKQTLDPAGTVECCAPLARAPLSDAGAEDLAPLFKAVADPMRLRLLSLIACHEGGESCVCDLTDAFDVTAPTISYHLRILREAGLISAERRGTWVYYRVNPPVMTRMSAVLEPRAALAPVAG</sequence>
<dbReference type="PROSITE" id="PS50987">
    <property type="entry name" value="HTH_ARSR_2"/>
    <property type="match status" value="1"/>
</dbReference>
<dbReference type="Pfam" id="PF01022">
    <property type="entry name" value="HTH_5"/>
    <property type="match status" value="1"/>
</dbReference>
<dbReference type="GO" id="GO:0003677">
    <property type="term" value="F:DNA binding"/>
    <property type="evidence" value="ECO:0007669"/>
    <property type="project" value="UniProtKB-KW"/>
</dbReference>
<dbReference type="NCBIfam" id="NF033788">
    <property type="entry name" value="HTH_metalloreg"/>
    <property type="match status" value="1"/>
</dbReference>
<dbReference type="OrthoDB" id="9798835at2"/>
<reference evidence="5 6" key="1">
    <citation type="submission" date="2018-11" db="EMBL/GenBank/DDBJ databases">
        <title>Trebonia kvetii gen.nov., sp.nov., a novel acidophilic actinobacterium, and proposal of the new actinobacterial family Treboniaceae fam. nov.</title>
        <authorList>
            <person name="Rapoport D."/>
            <person name="Sagova-Mareckova M."/>
            <person name="Sedlacek I."/>
            <person name="Provaznik J."/>
            <person name="Kralova S."/>
            <person name="Pavlinic D."/>
            <person name="Benes V."/>
            <person name="Kopecky J."/>
        </authorList>
    </citation>
    <scope>NUCLEOTIDE SEQUENCE [LARGE SCALE GENOMIC DNA]</scope>
    <source>
        <strain evidence="5 6">15Tr583</strain>
    </source>
</reference>
<comment type="caution">
    <text evidence="5">The sequence shown here is derived from an EMBL/GenBank/DDBJ whole genome shotgun (WGS) entry which is preliminary data.</text>
</comment>
<proteinExistence type="predicted"/>
<dbReference type="SUPFAM" id="SSF46785">
    <property type="entry name" value="Winged helix' DNA-binding domain"/>
    <property type="match status" value="1"/>
</dbReference>
<dbReference type="PANTHER" id="PTHR33154:SF18">
    <property type="entry name" value="ARSENICAL RESISTANCE OPERON REPRESSOR"/>
    <property type="match status" value="1"/>
</dbReference>